<feature type="binding site" evidence="8">
    <location>
        <position position="96"/>
    </location>
    <ligand>
        <name>Zn(2+)</name>
        <dbReference type="ChEBI" id="CHEBI:29105"/>
        <note>catalytic</note>
    </ligand>
</feature>
<feature type="binding site" evidence="8">
    <location>
        <position position="66"/>
    </location>
    <ligand>
        <name>Zn(2+)</name>
        <dbReference type="ChEBI" id="CHEBI:29105"/>
        <note>catalytic</note>
    </ligand>
</feature>
<dbReference type="PROSITE" id="PS00903">
    <property type="entry name" value="CYT_DCMP_DEAMINASES_1"/>
    <property type="match status" value="1"/>
</dbReference>
<comment type="similarity">
    <text evidence="1">Belongs to the cytidine and deoxycytidylate deaminase family. ADAT2 subfamily.</text>
</comment>
<dbReference type="FunFam" id="3.40.140.10:FF:000005">
    <property type="entry name" value="tRNA-specific adenosine deaminase"/>
    <property type="match status" value="1"/>
</dbReference>
<dbReference type="GO" id="GO:0002100">
    <property type="term" value="P:tRNA wobble adenosine to inosine editing"/>
    <property type="evidence" value="ECO:0007669"/>
    <property type="project" value="UniProtKB-UniRule"/>
</dbReference>
<reference evidence="10 11" key="1">
    <citation type="submission" date="2023-08" db="EMBL/GenBank/DDBJ databases">
        <title>Pleionea litopenaei sp. nov., isolated from stomach of juvenile Litopenaeus vannamei.</title>
        <authorList>
            <person name="Rho A.M."/>
            <person name="Hwang C.Y."/>
        </authorList>
    </citation>
    <scope>NUCLEOTIDE SEQUENCE [LARGE SCALE GENOMIC DNA]</scope>
    <source>
        <strain evidence="10 11">HL-JVS1</strain>
    </source>
</reference>
<feature type="domain" description="CMP/dCMP-type deaminase" evidence="9">
    <location>
        <begin position="15"/>
        <end position="134"/>
    </location>
</feature>
<feature type="binding site" evidence="8">
    <location>
        <position position="99"/>
    </location>
    <ligand>
        <name>Zn(2+)</name>
        <dbReference type="ChEBI" id="CHEBI:29105"/>
        <note>catalytic</note>
    </ligand>
</feature>
<sequence length="172" mass="19118">MTEPRISPTSFEFSERDRYFMRRALQLAATAASHSEVPVGAVAVLDDEIIGEGFNCPIESSDPSCHAEIIAIRQACQHLNNYRLPDVRLYVSLEPCPMCAAAMVHARVKQVIYAAADYKTGACHSIMNFFEHPSHNHHVDAVGGLMAEEGGSILSNFFKQRRAEIKQQKSLK</sequence>
<dbReference type="GO" id="GO:0052717">
    <property type="term" value="F:tRNA-specific adenosine-34 deaminase activity"/>
    <property type="evidence" value="ECO:0007669"/>
    <property type="project" value="UniProtKB-UniRule"/>
</dbReference>
<evidence type="ECO:0000256" key="3">
    <source>
        <dbReference type="ARBA" id="ARBA00022694"/>
    </source>
</evidence>
<evidence type="ECO:0000259" key="9">
    <source>
        <dbReference type="PROSITE" id="PS51747"/>
    </source>
</evidence>
<dbReference type="SUPFAM" id="SSF53927">
    <property type="entry name" value="Cytidine deaminase-like"/>
    <property type="match status" value="1"/>
</dbReference>
<evidence type="ECO:0000313" key="11">
    <source>
        <dbReference type="Proteomes" id="UP001239782"/>
    </source>
</evidence>
<dbReference type="InterPro" id="IPR016193">
    <property type="entry name" value="Cytidine_deaminase-like"/>
</dbReference>
<dbReference type="InterPro" id="IPR016192">
    <property type="entry name" value="APOBEC/CMP_deaminase_Zn-bd"/>
</dbReference>
<dbReference type="HAMAP" id="MF_00972">
    <property type="entry name" value="tRNA_aden_deaminase"/>
    <property type="match status" value="1"/>
</dbReference>
<dbReference type="CDD" id="cd01285">
    <property type="entry name" value="nucleoside_deaminase"/>
    <property type="match status" value="1"/>
</dbReference>
<comment type="function">
    <text evidence="8">Catalyzes the deamination of adenosine to inosine at the wobble position 34 of tRNA(Arg2).</text>
</comment>
<keyword evidence="6 8" id="KW-0862">Zinc</keyword>
<evidence type="ECO:0000256" key="6">
    <source>
        <dbReference type="ARBA" id="ARBA00022833"/>
    </source>
</evidence>
<keyword evidence="11" id="KW-1185">Reference proteome</keyword>
<comment type="catalytic activity">
    <reaction evidence="7 8">
        <text>adenosine(34) in tRNA + H2O + H(+) = inosine(34) in tRNA + NH4(+)</text>
        <dbReference type="Rhea" id="RHEA:43168"/>
        <dbReference type="Rhea" id="RHEA-COMP:10373"/>
        <dbReference type="Rhea" id="RHEA-COMP:10374"/>
        <dbReference type="ChEBI" id="CHEBI:15377"/>
        <dbReference type="ChEBI" id="CHEBI:15378"/>
        <dbReference type="ChEBI" id="CHEBI:28938"/>
        <dbReference type="ChEBI" id="CHEBI:74411"/>
        <dbReference type="ChEBI" id="CHEBI:82852"/>
        <dbReference type="EC" id="3.5.4.33"/>
    </reaction>
</comment>
<dbReference type="PANTHER" id="PTHR11079">
    <property type="entry name" value="CYTOSINE DEAMINASE FAMILY MEMBER"/>
    <property type="match status" value="1"/>
</dbReference>
<name>A0AA51RWL3_9GAMM</name>
<keyword evidence="3 8" id="KW-0819">tRNA processing</keyword>
<dbReference type="NCBIfam" id="NF008113">
    <property type="entry name" value="PRK10860.1"/>
    <property type="match status" value="1"/>
</dbReference>
<gene>
    <name evidence="8 10" type="primary">tadA</name>
    <name evidence="10" type="ORF">Q9312_08000</name>
</gene>
<comment type="subunit">
    <text evidence="2 8">Homodimer.</text>
</comment>
<dbReference type="Pfam" id="PF00383">
    <property type="entry name" value="dCMP_cyt_deam_1"/>
    <property type="match status" value="1"/>
</dbReference>
<dbReference type="PANTHER" id="PTHR11079:SF202">
    <property type="entry name" value="TRNA-SPECIFIC ADENOSINE DEAMINASE"/>
    <property type="match status" value="1"/>
</dbReference>
<dbReference type="Proteomes" id="UP001239782">
    <property type="component" value="Chromosome"/>
</dbReference>
<dbReference type="Gene3D" id="3.40.140.10">
    <property type="entry name" value="Cytidine Deaminase, domain 2"/>
    <property type="match status" value="1"/>
</dbReference>
<dbReference type="EMBL" id="CP133548">
    <property type="protein sequence ID" value="WMS88850.1"/>
    <property type="molecule type" value="Genomic_DNA"/>
</dbReference>
<evidence type="ECO:0000313" key="10">
    <source>
        <dbReference type="EMBL" id="WMS88850.1"/>
    </source>
</evidence>
<feature type="active site" description="Proton donor" evidence="8">
    <location>
        <position position="68"/>
    </location>
</feature>
<evidence type="ECO:0000256" key="4">
    <source>
        <dbReference type="ARBA" id="ARBA00022723"/>
    </source>
</evidence>
<evidence type="ECO:0000256" key="2">
    <source>
        <dbReference type="ARBA" id="ARBA00011738"/>
    </source>
</evidence>
<protein>
    <recommendedName>
        <fullName evidence="8">tRNA-specific adenosine deaminase</fullName>
        <ecNumber evidence="8">3.5.4.33</ecNumber>
    </recommendedName>
</protein>
<dbReference type="AlphaFoldDB" id="A0AA51RWL3"/>
<dbReference type="EC" id="3.5.4.33" evidence="8"/>
<evidence type="ECO:0000256" key="8">
    <source>
        <dbReference type="HAMAP-Rule" id="MF_00972"/>
    </source>
</evidence>
<dbReference type="InterPro" id="IPR028883">
    <property type="entry name" value="tRNA_aden_deaminase"/>
</dbReference>
<dbReference type="GO" id="GO:0008270">
    <property type="term" value="F:zinc ion binding"/>
    <property type="evidence" value="ECO:0007669"/>
    <property type="project" value="UniProtKB-UniRule"/>
</dbReference>
<evidence type="ECO:0000256" key="7">
    <source>
        <dbReference type="ARBA" id="ARBA00048045"/>
    </source>
</evidence>
<evidence type="ECO:0000256" key="1">
    <source>
        <dbReference type="ARBA" id="ARBA00010669"/>
    </source>
</evidence>
<organism evidence="10 11">
    <name type="scientific">Pleionea litopenaei</name>
    <dbReference type="NCBI Taxonomy" id="3070815"/>
    <lineage>
        <taxon>Bacteria</taxon>
        <taxon>Pseudomonadati</taxon>
        <taxon>Pseudomonadota</taxon>
        <taxon>Gammaproteobacteria</taxon>
        <taxon>Oceanospirillales</taxon>
        <taxon>Pleioneaceae</taxon>
        <taxon>Pleionea</taxon>
    </lineage>
</organism>
<accession>A0AA51RWL3</accession>
<keyword evidence="4 8" id="KW-0479">Metal-binding</keyword>
<evidence type="ECO:0000256" key="5">
    <source>
        <dbReference type="ARBA" id="ARBA00022801"/>
    </source>
</evidence>
<comment type="cofactor">
    <cofactor evidence="8">
        <name>Zn(2+)</name>
        <dbReference type="ChEBI" id="CHEBI:29105"/>
    </cofactor>
    <text evidence="8">Binds 1 zinc ion per subunit.</text>
</comment>
<keyword evidence="5 8" id="KW-0378">Hydrolase</keyword>
<proteinExistence type="inferred from homology"/>
<dbReference type="PROSITE" id="PS51747">
    <property type="entry name" value="CYT_DCMP_DEAMINASES_2"/>
    <property type="match status" value="1"/>
</dbReference>
<dbReference type="RefSeq" id="WP_309204070.1">
    <property type="nucleotide sequence ID" value="NZ_CP133548.1"/>
</dbReference>
<dbReference type="KEGG" id="plei:Q9312_08000"/>
<dbReference type="InterPro" id="IPR002125">
    <property type="entry name" value="CMP_dCMP_dom"/>
</dbReference>